<evidence type="ECO:0000313" key="5">
    <source>
        <dbReference type="EMBL" id="GAB90843.1"/>
    </source>
</evidence>
<gene>
    <name evidence="5" type="ORF">GORHZ_118_00600</name>
</gene>
<dbReference type="Gene3D" id="3.30.360.10">
    <property type="entry name" value="Dihydrodipicolinate Reductase, domain 2"/>
    <property type="match status" value="1"/>
</dbReference>
<dbReference type="Pfam" id="PF22725">
    <property type="entry name" value="GFO_IDH_MocA_C3"/>
    <property type="match status" value="1"/>
</dbReference>
<proteinExistence type="inferred from homology"/>
<comment type="caution">
    <text evidence="5">The sequence shown here is derived from an EMBL/GenBank/DDBJ whole genome shotgun (WGS) entry which is preliminary data.</text>
</comment>
<dbReference type="Proteomes" id="UP000008363">
    <property type="component" value="Unassembled WGS sequence"/>
</dbReference>
<dbReference type="eggNOG" id="COG0673">
    <property type="taxonomic scope" value="Bacteria"/>
</dbReference>
<evidence type="ECO:0000256" key="2">
    <source>
        <dbReference type="ARBA" id="ARBA00023002"/>
    </source>
</evidence>
<feature type="domain" description="GFO/IDH/MocA-like oxidoreductase" evidence="4">
    <location>
        <begin position="137"/>
        <end position="252"/>
    </location>
</feature>
<evidence type="ECO:0000259" key="4">
    <source>
        <dbReference type="Pfam" id="PF22725"/>
    </source>
</evidence>
<dbReference type="STRING" id="1108045.GORHZ_118_00600"/>
<protein>
    <submittedName>
        <fullName evidence="5">Putative oxidoreductase</fullName>
    </submittedName>
</protein>
<dbReference type="InterPro" id="IPR050984">
    <property type="entry name" value="Gfo/Idh/MocA_domain"/>
</dbReference>
<dbReference type="PANTHER" id="PTHR22604:SF105">
    <property type="entry name" value="TRANS-1,2-DIHYDROBENZENE-1,2-DIOL DEHYDROGENASE"/>
    <property type="match status" value="1"/>
</dbReference>
<dbReference type="AlphaFoldDB" id="K6V427"/>
<name>K6V427_9ACTN</name>
<sequence>MGPDSTTLRWGMLSTSSIGRVAAAALCAAPSAELSAVAGRDADRARDYADEIGAPISYGIYDDLLASDEIDAVYIPLPISMHADWTIRALEAGKHVLCEKPLAMTAGDATRVFDAADAADRLCIEGLMYRHHPQTLLAQRLVEDGAIGEVAHIRAALTVSAPIGDIRRTAALGGGASLDLGCYCVSAIRFFGGHPDRVFATRVLDTAPGAHGTDLRTVVTLDLPDEVSAQFDVALDFPRRDELEIIGTGGKLTIPDPWLCRRGYIELERDGVTERVPVDPAGTYRLTFADDPDNIDAYRIEFENSSRAVIDDTPPRFGRADATDQAAVLEAIRQSAELGMPVTPAPSPATASARS</sequence>
<keyword evidence="2" id="KW-0560">Oxidoreductase</keyword>
<dbReference type="InterPro" id="IPR000683">
    <property type="entry name" value="Gfo/Idh/MocA-like_OxRdtase_N"/>
</dbReference>
<organism evidence="5 6">
    <name type="scientific">Gordonia rhizosphera NBRC 16068</name>
    <dbReference type="NCBI Taxonomy" id="1108045"/>
    <lineage>
        <taxon>Bacteria</taxon>
        <taxon>Bacillati</taxon>
        <taxon>Actinomycetota</taxon>
        <taxon>Actinomycetes</taxon>
        <taxon>Mycobacteriales</taxon>
        <taxon>Gordoniaceae</taxon>
        <taxon>Gordonia</taxon>
    </lineage>
</organism>
<evidence type="ECO:0000313" key="6">
    <source>
        <dbReference type="Proteomes" id="UP000008363"/>
    </source>
</evidence>
<accession>K6V427</accession>
<keyword evidence="6" id="KW-1185">Reference proteome</keyword>
<dbReference type="GO" id="GO:0016491">
    <property type="term" value="F:oxidoreductase activity"/>
    <property type="evidence" value="ECO:0007669"/>
    <property type="project" value="UniProtKB-KW"/>
</dbReference>
<feature type="domain" description="Gfo/Idh/MocA-like oxidoreductase N-terminal" evidence="3">
    <location>
        <begin position="9"/>
        <end position="125"/>
    </location>
</feature>
<evidence type="ECO:0000259" key="3">
    <source>
        <dbReference type="Pfam" id="PF01408"/>
    </source>
</evidence>
<dbReference type="RefSeq" id="WP_006333951.1">
    <property type="nucleotide sequence ID" value="NZ_BAHC01000118.1"/>
</dbReference>
<dbReference type="GO" id="GO:0000166">
    <property type="term" value="F:nucleotide binding"/>
    <property type="evidence" value="ECO:0007669"/>
    <property type="project" value="InterPro"/>
</dbReference>
<dbReference type="PANTHER" id="PTHR22604">
    <property type="entry name" value="OXIDOREDUCTASES"/>
    <property type="match status" value="1"/>
</dbReference>
<dbReference type="Pfam" id="PF01408">
    <property type="entry name" value="GFO_IDH_MocA"/>
    <property type="match status" value="1"/>
</dbReference>
<dbReference type="EMBL" id="BAHC01000118">
    <property type="protein sequence ID" value="GAB90843.1"/>
    <property type="molecule type" value="Genomic_DNA"/>
</dbReference>
<dbReference type="SUPFAM" id="SSF55347">
    <property type="entry name" value="Glyceraldehyde-3-phosphate dehydrogenase-like, C-terminal domain"/>
    <property type="match status" value="1"/>
</dbReference>
<comment type="similarity">
    <text evidence="1">Belongs to the Gfo/Idh/MocA family.</text>
</comment>
<dbReference type="InterPro" id="IPR055170">
    <property type="entry name" value="GFO_IDH_MocA-like_dom"/>
</dbReference>
<dbReference type="Gene3D" id="3.40.50.720">
    <property type="entry name" value="NAD(P)-binding Rossmann-like Domain"/>
    <property type="match status" value="1"/>
</dbReference>
<dbReference type="InterPro" id="IPR036291">
    <property type="entry name" value="NAD(P)-bd_dom_sf"/>
</dbReference>
<dbReference type="SUPFAM" id="SSF51735">
    <property type="entry name" value="NAD(P)-binding Rossmann-fold domains"/>
    <property type="match status" value="1"/>
</dbReference>
<evidence type="ECO:0000256" key="1">
    <source>
        <dbReference type="ARBA" id="ARBA00010928"/>
    </source>
</evidence>
<reference evidence="5 6" key="1">
    <citation type="submission" date="2012-08" db="EMBL/GenBank/DDBJ databases">
        <title>Whole genome shotgun sequence of Gordonia rhizosphera NBRC 16068.</title>
        <authorList>
            <person name="Takarada H."/>
            <person name="Isaki S."/>
            <person name="Hosoyama A."/>
            <person name="Tsuchikane K."/>
            <person name="Katsumata H."/>
            <person name="Baba S."/>
            <person name="Ohji S."/>
            <person name="Yamazaki S."/>
            <person name="Fujita N."/>
        </authorList>
    </citation>
    <scope>NUCLEOTIDE SEQUENCE [LARGE SCALE GENOMIC DNA]</scope>
    <source>
        <strain evidence="5 6">NBRC 16068</strain>
    </source>
</reference>